<dbReference type="Proteomes" id="UP000282060">
    <property type="component" value="Unassembled WGS sequence"/>
</dbReference>
<accession>A0A3S0RKD5</accession>
<proteinExistence type="predicted"/>
<evidence type="ECO:0000256" key="1">
    <source>
        <dbReference type="SAM" id="MobiDB-lite"/>
    </source>
</evidence>
<name>A0A3S0RKD5_9GAMM</name>
<reference evidence="2 3" key="1">
    <citation type="submission" date="2018-12" db="EMBL/GenBank/DDBJ databases">
        <authorList>
            <person name="Yu L."/>
        </authorList>
    </citation>
    <scope>NUCLEOTIDE SEQUENCE [LARGE SCALE GENOMIC DNA]</scope>
    <source>
        <strain evidence="2 3">HAW-EB5</strain>
    </source>
</reference>
<dbReference type="EMBL" id="RXNV01000007">
    <property type="protein sequence ID" value="RTR30558.1"/>
    <property type="molecule type" value="Genomic_DNA"/>
</dbReference>
<feature type="compositionally biased region" description="Polar residues" evidence="1">
    <location>
        <begin position="53"/>
        <end position="68"/>
    </location>
</feature>
<sequence>MFNMKASTQVLQSKLTLVLLLVVFVSQLFPTCVASDIHTNDVASQELSQELSQDALQEVSQARSQVTPSDEEQESCCHTPACTCVHTRAGSDQDEHDDDFHTSCHPPVELNFACAHKAVEGESPFLISYQDRNYAPPIPPPHS</sequence>
<feature type="region of interest" description="Disordered" evidence="1">
    <location>
        <begin position="53"/>
        <end position="75"/>
    </location>
</feature>
<dbReference type="OrthoDB" id="6267592at2"/>
<evidence type="ECO:0000313" key="2">
    <source>
        <dbReference type="EMBL" id="RTR30558.1"/>
    </source>
</evidence>
<keyword evidence="3" id="KW-1185">Reference proteome</keyword>
<dbReference type="AlphaFoldDB" id="A0A3S0RKD5"/>
<comment type="caution">
    <text evidence="2">The sequence shown here is derived from an EMBL/GenBank/DDBJ whole genome shotgun (WGS) entry which is preliminary data.</text>
</comment>
<evidence type="ECO:0000313" key="3">
    <source>
        <dbReference type="Proteomes" id="UP000282060"/>
    </source>
</evidence>
<organism evidence="2 3">
    <name type="scientific">Shewanella atlantica</name>
    <dbReference type="NCBI Taxonomy" id="271099"/>
    <lineage>
        <taxon>Bacteria</taxon>
        <taxon>Pseudomonadati</taxon>
        <taxon>Pseudomonadota</taxon>
        <taxon>Gammaproteobacteria</taxon>
        <taxon>Alteromonadales</taxon>
        <taxon>Shewanellaceae</taxon>
        <taxon>Shewanella</taxon>
    </lineage>
</organism>
<protein>
    <recommendedName>
        <fullName evidence="4">CopL family metal-binding regulatory protein</fullName>
    </recommendedName>
</protein>
<gene>
    <name evidence="2" type="ORF">EKG39_15110</name>
</gene>
<evidence type="ECO:0008006" key="4">
    <source>
        <dbReference type="Google" id="ProtNLM"/>
    </source>
</evidence>